<evidence type="ECO:0000313" key="2">
    <source>
        <dbReference type="Proteomes" id="UP000887572"/>
    </source>
</evidence>
<proteinExistence type="predicted"/>
<dbReference type="WBParaSite" id="Gr19_v10_g6110.t1">
    <property type="protein sequence ID" value="Gr19_v10_g6110.t1"/>
    <property type="gene ID" value="Gr19_v10_g6110"/>
</dbReference>
<organism evidence="2 3">
    <name type="scientific">Globodera rostochiensis</name>
    <name type="common">Golden nematode worm</name>
    <name type="synonym">Heterodera rostochiensis</name>
    <dbReference type="NCBI Taxonomy" id="31243"/>
    <lineage>
        <taxon>Eukaryota</taxon>
        <taxon>Metazoa</taxon>
        <taxon>Ecdysozoa</taxon>
        <taxon>Nematoda</taxon>
        <taxon>Chromadorea</taxon>
        <taxon>Rhabditida</taxon>
        <taxon>Tylenchina</taxon>
        <taxon>Tylenchomorpha</taxon>
        <taxon>Tylenchoidea</taxon>
        <taxon>Heteroderidae</taxon>
        <taxon>Heteroderinae</taxon>
        <taxon>Globodera</taxon>
    </lineage>
</organism>
<keyword evidence="2" id="KW-1185">Reference proteome</keyword>
<reference evidence="3" key="1">
    <citation type="submission" date="2022-11" db="UniProtKB">
        <authorList>
            <consortium name="WormBaseParasite"/>
        </authorList>
    </citation>
    <scope>IDENTIFICATION</scope>
</reference>
<dbReference type="Proteomes" id="UP000887572">
    <property type="component" value="Unplaced"/>
</dbReference>
<evidence type="ECO:0000256" key="1">
    <source>
        <dbReference type="SAM" id="SignalP"/>
    </source>
</evidence>
<accession>A0A914I2W3</accession>
<feature type="signal peptide" evidence="1">
    <location>
        <begin position="1"/>
        <end position="31"/>
    </location>
</feature>
<protein>
    <submittedName>
        <fullName evidence="3">ShKT domain-containing protein</fullName>
    </submittedName>
</protein>
<keyword evidence="1" id="KW-0732">Signal</keyword>
<evidence type="ECO:0000313" key="3">
    <source>
        <dbReference type="WBParaSite" id="Gr19_v10_g6110.t1"/>
    </source>
</evidence>
<feature type="chain" id="PRO_5037457197" evidence="1">
    <location>
        <begin position="32"/>
        <end position="98"/>
    </location>
</feature>
<dbReference type="AlphaFoldDB" id="A0A914I2W3"/>
<sequence length="98" mass="11762">MPSNHFKFVHFYFHFLTFFALICLLQCFAGANNEKDSSCVDHLVYWKCEDFKYVCTYYRETYAFDMCRKTCGLCDFERTAKVLFVQSPYYPYWGGSKK</sequence>
<name>A0A914I2W3_GLORO</name>